<evidence type="ECO:0008006" key="3">
    <source>
        <dbReference type="Google" id="ProtNLM"/>
    </source>
</evidence>
<proteinExistence type="predicted"/>
<name>A0ABT0HV69_9BACT</name>
<dbReference type="EMBL" id="JALPRF010000015">
    <property type="protein sequence ID" value="MCK8496048.1"/>
    <property type="molecule type" value="Genomic_DNA"/>
</dbReference>
<organism evidence="1 2">
    <name type="scientific">Spirosoma liriopis</name>
    <dbReference type="NCBI Taxonomy" id="2937440"/>
    <lineage>
        <taxon>Bacteria</taxon>
        <taxon>Pseudomonadati</taxon>
        <taxon>Bacteroidota</taxon>
        <taxon>Cytophagia</taxon>
        <taxon>Cytophagales</taxon>
        <taxon>Cytophagaceae</taxon>
        <taxon>Spirosoma</taxon>
    </lineage>
</organism>
<dbReference type="RefSeq" id="WP_248480904.1">
    <property type="nucleotide sequence ID" value="NZ_JALPRF010000015.1"/>
</dbReference>
<gene>
    <name evidence="1" type="ORF">M0L20_29550</name>
</gene>
<accession>A0ABT0HV69</accession>
<reference evidence="1 2" key="1">
    <citation type="submission" date="2022-04" db="EMBL/GenBank/DDBJ databases">
        <title>Spirosoma sp. strain RP8 genome sequencing and assembly.</title>
        <authorList>
            <person name="Jung Y."/>
        </authorList>
    </citation>
    <scope>NUCLEOTIDE SEQUENCE [LARGE SCALE GENOMIC DNA]</scope>
    <source>
        <strain evidence="1 2">RP8</strain>
    </source>
</reference>
<comment type="caution">
    <text evidence="1">The sequence shown here is derived from an EMBL/GenBank/DDBJ whole genome shotgun (WGS) entry which is preliminary data.</text>
</comment>
<dbReference type="Proteomes" id="UP001202180">
    <property type="component" value="Unassembled WGS sequence"/>
</dbReference>
<keyword evidence="2" id="KW-1185">Reference proteome</keyword>
<sequence>MQDGLHLNNTWVAEVDVSLNFQANDLSKPDTIQLTYSNSFTLPDTMLMRDLTQNAEQIDSGGDYPYIPLDAKLVSEGEVVFYGKAELKSFKGGWSVNLYQTKKALFEVLGEKSLRDLDLSRFDHKWTLAGISALAGAAKGVVYPVVDYGAYDADTFADDAIFPAVYVHTLIEQMFVESGYRPAGNWLQDELIKRLAVPFVDDEANNQDDEWVQARTARVTVGPPGADHPPFYVFTSSRRMEMNPIPFIVDASEDGLWYDGAKNNFRPALKAYVADTAMRLHVQASQRFGVTVSYGAMEAALQIQKNGKIVAESYFSVGGFYNPSGTKPDILSIDEYVTCAPGDQITIRFYAQKRTIVADFTGSVPVDPESSFVTFTPDSAIRPGDTWLVSRNLPELTCADLLVTFALMASSTYEVDEMRKTVRLIPLDSVIANTGQAIDWSSKVEESDEPELAVTLEPYGQRNNVRWKEFDFLSEISTAKISSSNRKRDPLKTLFGDGVITTTAGNLPTVSDLFELEFAACQNSDKEVTGYGSLVLIRTRRVTGKGSERTVERSSTTPRLVLIEPSVTVEVLASMITPDNTIQKNPVRLTGCWWGIRPVAVKTPANNFSLAFDRVFSQREQTLIPRYFSGLKRVLRRPRSLAIPVYLSPEDVATLDLMRPIQIKQVRAGSLVFSNSYFYLNKISGYIPGYVCTATLVPYY</sequence>
<evidence type="ECO:0000313" key="1">
    <source>
        <dbReference type="EMBL" id="MCK8496048.1"/>
    </source>
</evidence>
<protein>
    <recommendedName>
        <fullName evidence="3">DUF4815 domain-containing protein</fullName>
    </recommendedName>
</protein>
<evidence type="ECO:0000313" key="2">
    <source>
        <dbReference type="Proteomes" id="UP001202180"/>
    </source>
</evidence>